<protein>
    <submittedName>
        <fullName evidence="2">AsnC family transcriptional regulator</fullName>
    </submittedName>
</protein>
<evidence type="ECO:0000313" key="2">
    <source>
        <dbReference type="EMBL" id="HAV93197.1"/>
    </source>
</evidence>
<comment type="caution">
    <text evidence="2">The sequence shown here is derived from an EMBL/GenBank/DDBJ whole genome shotgun (WGS) entry which is preliminary data.</text>
</comment>
<dbReference type="Gene3D" id="3.30.70.920">
    <property type="match status" value="1"/>
</dbReference>
<reference evidence="2 3" key="1">
    <citation type="journal article" date="2018" name="Nat. Biotechnol.">
        <title>A standardized bacterial taxonomy based on genome phylogeny substantially revises the tree of life.</title>
        <authorList>
            <person name="Parks D.H."/>
            <person name="Chuvochina M."/>
            <person name="Waite D.W."/>
            <person name="Rinke C."/>
            <person name="Skarshewski A."/>
            <person name="Chaumeil P.A."/>
            <person name="Hugenholtz P."/>
        </authorList>
    </citation>
    <scope>NUCLEOTIDE SEQUENCE [LARGE SCALE GENOMIC DNA]</scope>
    <source>
        <strain evidence="2">UBA9956</strain>
    </source>
</reference>
<dbReference type="AlphaFoldDB" id="A0A350HCD1"/>
<sequence>MKLLAYLLINTEAGKALSVLSEIKKLNEIEHAHVVTGLHDLIALVHAESTKHLADEIVNKIQKIDGIQRTVTCIVVNGD</sequence>
<dbReference type="InterPro" id="IPR019887">
    <property type="entry name" value="Tscrpt_reg_AsnC/Lrp_C"/>
</dbReference>
<accession>A0A350HCD1</accession>
<dbReference type="SUPFAM" id="SSF54909">
    <property type="entry name" value="Dimeric alpha+beta barrel"/>
    <property type="match status" value="1"/>
</dbReference>
<dbReference type="Proteomes" id="UP000264062">
    <property type="component" value="Unassembled WGS sequence"/>
</dbReference>
<dbReference type="EMBL" id="DMZY01000254">
    <property type="protein sequence ID" value="HAV93197.1"/>
    <property type="molecule type" value="Genomic_DNA"/>
</dbReference>
<evidence type="ECO:0000259" key="1">
    <source>
        <dbReference type="Pfam" id="PF01037"/>
    </source>
</evidence>
<dbReference type="InterPro" id="IPR011008">
    <property type="entry name" value="Dimeric_a/b-barrel"/>
</dbReference>
<evidence type="ECO:0000313" key="3">
    <source>
        <dbReference type="Proteomes" id="UP000264062"/>
    </source>
</evidence>
<gene>
    <name evidence="2" type="ORF">DCW38_08490</name>
</gene>
<name>A0A350HCD1_UNCW3</name>
<organism evidence="2 3">
    <name type="scientific">candidate division WOR-3 bacterium</name>
    <dbReference type="NCBI Taxonomy" id="2052148"/>
    <lineage>
        <taxon>Bacteria</taxon>
        <taxon>Bacteria division WOR-3</taxon>
    </lineage>
</organism>
<feature type="domain" description="Transcription regulator AsnC/Lrp ligand binding" evidence="1">
    <location>
        <begin position="8"/>
        <end position="76"/>
    </location>
</feature>
<dbReference type="Pfam" id="PF01037">
    <property type="entry name" value="AsnC_trans_reg"/>
    <property type="match status" value="1"/>
</dbReference>
<proteinExistence type="predicted"/>